<dbReference type="SUPFAM" id="SSF52540">
    <property type="entry name" value="P-loop containing nucleoside triphosphate hydrolases"/>
    <property type="match status" value="1"/>
</dbReference>
<dbReference type="InterPro" id="IPR003959">
    <property type="entry name" value="ATPase_AAA_core"/>
</dbReference>
<keyword evidence="3" id="KW-1000">Mitochondrion outer membrane</keyword>
<sequence length="554" mass="61760">MITKVPFLVSEEDGDAETLKANLHHLRMRLRRSGFGCDGLETLCIKDLTIDTDGAEKIIGWALSDHATRNPHPGPNPKINLSLDSIKFGIGLLKARLSESAFSNKYRKDIAIEKDFLKRLSSDVIPPNLIGVKFDDIGALQNLKDSFKELVMPCLEFIRAHFVLECACSIHMQLCKGILLYGPPGTGKTMLAKAVAVEAGANFIDISMSSITYNKLFGEVDMYIKAVFSLASKKSPCVIFLEEEKERVLVLAASTRPFDLDEAVTGQFCRRFLVELPDAESRSQILKVILRKTTLSDDVDLVRLARMTNGYSGKDLKKLCFTASNRRMLEIYNAEGKIPPALHGSYDIRALNMQDFIYTLEKVCASIKSESVGMKELQQWNERYGEGGSRKRTRDGCVMQHAHYHTGNTPLVLIWKDERCSQYVIDTDNNGQVPSQQHIVLELQDDGKIVTSDDPPVVVNCLNADFVKQSGLSPGSLVRFAIGDGGLNCVDGKIEKADLQYISVSNRARAFADSYSKIMFQYMARHSPLKVEDLASMISQENQQDKPPEVEMSD</sequence>
<dbReference type="InterPro" id="IPR003593">
    <property type="entry name" value="AAA+_ATPase"/>
</dbReference>
<dbReference type="InterPro" id="IPR056653">
    <property type="entry name" value="DUF7751"/>
</dbReference>
<dbReference type="GO" id="GO:0016887">
    <property type="term" value="F:ATP hydrolysis activity"/>
    <property type="evidence" value="ECO:0007669"/>
    <property type="project" value="InterPro"/>
</dbReference>
<dbReference type="InterPro" id="IPR051701">
    <property type="entry name" value="Mito_OM_Translocase_MSP1"/>
</dbReference>
<comment type="caution">
    <text evidence="6">The sequence shown here is derived from an EMBL/GenBank/DDBJ whole genome shotgun (WGS) entry which is preliminary data.</text>
</comment>
<protein>
    <recommendedName>
        <fullName evidence="5">AAA+ ATPase domain-containing protein</fullName>
    </recommendedName>
</protein>
<dbReference type="InterPro" id="IPR027417">
    <property type="entry name" value="P-loop_NTPase"/>
</dbReference>
<comment type="subcellular location">
    <subcellularLocation>
        <location evidence="1">Mitochondrion outer membrane</location>
        <topology evidence="1">Single-pass membrane protein</topology>
    </subcellularLocation>
</comment>
<keyword evidence="3" id="KW-0472">Membrane</keyword>
<evidence type="ECO:0000256" key="1">
    <source>
        <dbReference type="ARBA" id="ARBA00004572"/>
    </source>
</evidence>
<dbReference type="SMART" id="SM00382">
    <property type="entry name" value="AAA"/>
    <property type="match status" value="1"/>
</dbReference>
<keyword evidence="3" id="KW-0496">Mitochondrion</keyword>
<evidence type="ECO:0000256" key="2">
    <source>
        <dbReference type="ARBA" id="ARBA00022741"/>
    </source>
</evidence>
<dbReference type="Pfam" id="PF24933">
    <property type="entry name" value="DUF7751"/>
    <property type="match status" value="1"/>
</dbReference>
<evidence type="ECO:0000313" key="6">
    <source>
        <dbReference type="EMBL" id="KAF2530605.1"/>
    </source>
</evidence>
<dbReference type="GO" id="GO:0005524">
    <property type="term" value="F:ATP binding"/>
    <property type="evidence" value="ECO:0007669"/>
    <property type="project" value="UniProtKB-KW"/>
</dbReference>
<keyword evidence="4" id="KW-0067">ATP-binding</keyword>
<evidence type="ECO:0000256" key="4">
    <source>
        <dbReference type="ARBA" id="ARBA00022840"/>
    </source>
</evidence>
<dbReference type="Pfam" id="PF00004">
    <property type="entry name" value="AAA"/>
    <property type="match status" value="1"/>
</dbReference>
<dbReference type="Gene3D" id="3.40.50.300">
    <property type="entry name" value="P-loop containing nucleotide triphosphate hydrolases"/>
    <property type="match status" value="2"/>
</dbReference>
<dbReference type="Gene3D" id="1.10.8.60">
    <property type="match status" value="1"/>
</dbReference>
<dbReference type="InterPro" id="IPR041569">
    <property type="entry name" value="AAA_lid_3"/>
</dbReference>
<dbReference type="Pfam" id="PF17862">
    <property type="entry name" value="AAA_lid_3"/>
    <property type="match status" value="1"/>
</dbReference>
<feature type="domain" description="AAA+ ATPase" evidence="5">
    <location>
        <begin position="174"/>
        <end position="278"/>
    </location>
</feature>
<organism evidence="6">
    <name type="scientific">Brassica cretica</name>
    <name type="common">Mustard</name>
    <dbReference type="NCBI Taxonomy" id="69181"/>
    <lineage>
        <taxon>Eukaryota</taxon>
        <taxon>Viridiplantae</taxon>
        <taxon>Streptophyta</taxon>
        <taxon>Embryophyta</taxon>
        <taxon>Tracheophyta</taxon>
        <taxon>Spermatophyta</taxon>
        <taxon>Magnoliopsida</taxon>
        <taxon>eudicotyledons</taxon>
        <taxon>Gunneridae</taxon>
        <taxon>Pentapetalae</taxon>
        <taxon>rosids</taxon>
        <taxon>malvids</taxon>
        <taxon>Brassicales</taxon>
        <taxon>Brassicaceae</taxon>
        <taxon>Brassiceae</taxon>
        <taxon>Brassica</taxon>
    </lineage>
</organism>
<dbReference type="PANTHER" id="PTHR45644:SF39">
    <property type="entry name" value="AAA-TYPE ATPASE FAMILY PROTEIN-RELATED"/>
    <property type="match status" value="1"/>
</dbReference>
<evidence type="ECO:0000256" key="3">
    <source>
        <dbReference type="ARBA" id="ARBA00022787"/>
    </source>
</evidence>
<dbReference type="PANTHER" id="PTHR45644">
    <property type="entry name" value="AAA ATPASE, PUTATIVE (AFU_ORTHOLOGUE AFUA_2G12920)-RELATED-RELATED"/>
    <property type="match status" value="1"/>
</dbReference>
<gene>
    <name evidence="6" type="ORF">F2Q70_00033032</name>
</gene>
<name>A0A8S9FBJ3_BRACR</name>
<proteinExistence type="predicted"/>
<accession>A0A8S9FBJ3</accession>
<reference evidence="6" key="1">
    <citation type="submission" date="2019-12" db="EMBL/GenBank/DDBJ databases">
        <title>Genome sequencing and annotation of Brassica cretica.</title>
        <authorList>
            <person name="Studholme D.J."/>
            <person name="Sarris P.F."/>
        </authorList>
    </citation>
    <scope>NUCLEOTIDE SEQUENCE</scope>
    <source>
        <strain evidence="6">PFS-102/07</strain>
        <tissue evidence="6">Leaf</tissue>
    </source>
</reference>
<dbReference type="AlphaFoldDB" id="A0A8S9FBJ3"/>
<evidence type="ECO:0000259" key="5">
    <source>
        <dbReference type="SMART" id="SM00382"/>
    </source>
</evidence>
<dbReference type="GO" id="GO:0005741">
    <property type="term" value="C:mitochondrial outer membrane"/>
    <property type="evidence" value="ECO:0007669"/>
    <property type="project" value="UniProtKB-SubCell"/>
</dbReference>
<keyword evidence="2" id="KW-0547">Nucleotide-binding</keyword>
<dbReference type="EMBL" id="QGKY02002305">
    <property type="protein sequence ID" value="KAF2530605.1"/>
    <property type="molecule type" value="Genomic_DNA"/>
</dbReference>